<evidence type="ECO:0000313" key="1">
    <source>
        <dbReference type="EMBL" id="MBR0673418.1"/>
    </source>
</evidence>
<organism evidence="1 2">
    <name type="scientific">Neoroseomonas soli</name>
    <dbReference type="NCBI Taxonomy" id="1081025"/>
    <lineage>
        <taxon>Bacteria</taxon>
        <taxon>Pseudomonadati</taxon>
        <taxon>Pseudomonadota</taxon>
        <taxon>Alphaproteobacteria</taxon>
        <taxon>Acetobacterales</taxon>
        <taxon>Acetobacteraceae</taxon>
        <taxon>Neoroseomonas</taxon>
    </lineage>
</organism>
<reference evidence="1" key="1">
    <citation type="submission" date="2020-01" db="EMBL/GenBank/DDBJ databases">
        <authorList>
            <person name="Rat A."/>
        </authorList>
    </citation>
    <scope>NUCLEOTIDE SEQUENCE</scope>
    <source>
        <strain evidence="1">LMG 31231</strain>
    </source>
</reference>
<proteinExistence type="predicted"/>
<dbReference type="Pfam" id="PF14107">
    <property type="entry name" value="DUF4280"/>
    <property type="match status" value="1"/>
</dbReference>
<dbReference type="AlphaFoldDB" id="A0A9X9X1Y9"/>
<dbReference type="Proteomes" id="UP001138751">
    <property type="component" value="Unassembled WGS sequence"/>
</dbReference>
<dbReference type="InterPro" id="IPR025460">
    <property type="entry name" value="DUF4280"/>
</dbReference>
<gene>
    <name evidence="1" type="ORF">GXW76_19750</name>
</gene>
<evidence type="ECO:0000313" key="2">
    <source>
        <dbReference type="Proteomes" id="UP001138751"/>
    </source>
</evidence>
<sequence>MPRHVVEGAQLMCSFGTTPSVLGVPPKNRAWSTTPCATILDNMPMANIKPFGMCMSIANPQVAAATSAALGVLTPQPCIPCTMAPWSPGVPANTIAGVPILNDTSTLTCNWAGVITIVDPGQQTAFVP</sequence>
<name>A0A9X9X1Y9_9PROT</name>
<dbReference type="RefSeq" id="WP_211863824.1">
    <property type="nucleotide sequence ID" value="NZ_JAAEDM010000071.1"/>
</dbReference>
<reference evidence="1" key="2">
    <citation type="journal article" date="2021" name="Syst. Appl. Microbiol.">
        <title>Roseomonas hellenica sp. nov., isolated from roots of wild-growing Alkanna tinctoria.</title>
        <authorList>
            <person name="Rat A."/>
            <person name="Naranjo H.D."/>
            <person name="Lebbe L."/>
            <person name="Cnockaert M."/>
            <person name="Krigas N."/>
            <person name="Grigoriadou K."/>
            <person name="Maloupa E."/>
            <person name="Willems A."/>
        </authorList>
    </citation>
    <scope>NUCLEOTIDE SEQUENCE</scope>
    <source>
        <strain evidence="1">LMG 31231</strain>
    </source>
</reference>
<dbReference type="EMBL" id="JAAEDM010000071">
    <property type="protein sequence ID" value="MBR0673418.1"/>
    <property type="molecule type" value="Genomic_DNA"/>
</dbReference>
<accession>A0A9X9X1Y9</accession>
<keyword evidence="2" id="KW-1185">Reference proteome</keyword>
<protein>
    <submittedName>
        <fullName evidence="1">DUF4280 domain-containing protein</fullName>
    </submittedName>
</protein>
<comment type="caution">
    <text evidence="1">The sequence shown here is derived from an EMBL/GenBank/DDBJ whole genome shotgun (WGS) entry which is preliminary data.</text>
</comment>